<dbReference type="RefSeq" id="WP_183671384.1">
    <property type="nucleotide sequence ID" value="NZ_BMPB01000007.1"/>
</dbReference>
<dbReference type="Gene3D" id="3.40.50.1450">
    <property type="entry name" value="HybD-like"/>
    <property type="match status" value="1"/>
</dbReference>
<dbReference type="PRINTS" id="PR00446">
    <property type="entry name" value="HYDRGNUPTAKE"/>
</dbReference>
<dbReference type="PANTHER" id="PTHR30302">
    <property type="entry name" value="HYDROGENASE 1 MATURATION PROTEASE"/>
    <property type="match status" value="1"/>
</dbReference>
<reference evidence="5 6" key="1">
    <citation type="submission" date="2020-08" db="EMBL/GenBank/DDBJ databases">
        <title>Genomic Encyclopedia of Type Strains, Phase IV (KMG-IV): sequencing the most valuable type-strain genomes for metagenomic binning, comparative biology and taxonomic classification.</title>
        <authorList>
            <person name="Goeker M."/>
        </authorList>
    </citation>
    <scope>NUCLEOTIDE SEQUENCE [LARGE SCALE GENOMIC DNA]</scope>
    <source>
        <strain evidence="5 6">DSM 102983</strain>
    </source>
</reference>
<comment type="caution">
    <text evidence="5">The sequence shown here is derived from an EMBL/GenBank/DDBJ whole genome shotgun (WGS) entry which is preliminary data.</text>
</comment>
<sequence>MEKKTLILGVGNLLLKDEGVGIHVIRALEKETLPTHVTLMDGGTGGLHLISWLTGYDHIIMVDATLDTHPPGTVRLIRPKYASDYPPLMSAHEIGLRDMIETMILTGDLPEVHLIVVSAANLNEVNMELTPKVEASIPEVIKVIRELI</sequence>
<dbReference type="NCBIfam" id="TIGR00072">
    <property type="entry name" value="hydrog_prot"/>
    <property type="match status" value="1"/>
</dbReference>
<keyword evidence="3" id="KW-0064">Aspartyl protease</keyword>
<evidence type="ECO:0000256" key="1">
    <source>
        <dbReference type="ARBA" id="ARBA00006814"/>
    </source>
</evidence>
<organism evidence="5 6">
    <name type="scientific">Parabacteroides faecis</name>
    <dbReference type="NCBI Taxonomy" id="1217282"/>
    <lineage>
        <taxon>Bacteria</taxon>
        <taxon>Pseudomonadati</taxon>
        <taxon>Bacteroidota</taxon>
        <taxon>Bacteroidia</taxon>
        <taxon>Bacteroidales</taxon>
        <taxon>Tannerellaceae</taxon>
        <taxon>Parabacteroides</taxon>
    </lineage>
</organism>
<dbReference type="EC" id="3.4.23.-" evidence="5"/>
<dbReference type="InterPro" id="IPR000671">
    <property type="entry name" value="Peptidase_A31"/>
</dbReference>
<protein>
    <submittedName>
        <fullName evidence="5">Hydrogenase maturation protease</fullName>
        <ecNumber evidence="5">3.4.23.-</ecNumber>
    </submittedName>
</protein>
<evidence type="ECO:0000313" key="6">
    <source>
        <dbReference type="Proteomes" id="UP000533637"/>
    </source>
</evidence>
<dbReference type="EMBL" id="JACHOC010000006">
    <property type="protein sequence ID" value="MBB4623187.1"/>
    <property type="molecule type" value="Genomic_DNA"/>
</dbReference>
<dbReference type="Pfam" id="PF01750">
    <property type="entry name" value="HycI"/>
    <property type="match status" value="1"/>
</dbReference>
<dbReference type="GO" id="GO:0008233">
    <property type="term" value="F:peptidase activity"/>
    <property type="evidence" value="ECO:0007669"/>
    <property type="project" value="UniProtKB-KW"/>
</dbReference>
<dbReference type="GO" id="GO:0006508">
    <property type="term" value="P:proteolysis"/>
    <property type="evidence" value="ECO:0007669"/>
    <property type="project" value="UniProtKB-KW"/>
</dbReference>
<keyword evidence="4 5" id="KW-0378">Hydrolase</keyword>
<name>A0ABR6KQM8_9BACT</name>
<gene>
    <name evidence="5" type="ORF">GGQ57_003099</name>
</gene>
<dbReference type="SUPFAM" id="SSF53163">
    <property type="entry name" value="HybD-like"/>
    <property type="match status" value="1"/>
</dbReference>
<accession>A0ABR6KQM8</accession>
<evidence type="ECO:0000256" key="2">
    <source>
        <dbReference type="ARBA" id="ARBA00022670"/>
    </source>
</evidence>
<dbReference type="PANTHER" id="PTHR30302:SF1">
    <property type="entry name" value="HYDROGENASE 2 MATURATION PROTEASE"/>
    <property type="match status" value="1"/>
</dbReference>
<dbReference type="InterPro" id="IPR023430">
    <property type="entry name" value="Pept_HybD-like_dom_sf"/>
</dbReference>
<keyword evidence="2 5" id="KW-0645">Protease</keyword>
<evidence type="ECO:0000313" key="5">
    <source>
        <dbReference type="EMBL" id="MBB4623187.1"/>
    </source>
</evidence>
<comment type="similarity">
    <text evidence="1">Belongs to the peptidase A31 family.</text>
</comment>
<proteinExistence type="inferred from homology"/>
<keyword evidence="6" id="KW-1185">Reference proteome</keyword>
<dbReference type="CDD" id="cd06062">
    <property type="entry name" value="H2MP_MemB-H2up"/>
    <property type="match status" value="1"/>
</dbReference>
<dbReference type="Proteomes" id="UP000533637">
    <property type="component" value="Unassembled WGS sequence"/>
</dbReference>
<evidence type="ECO:0000256" key="4">
    <source>
        <dbReference type="ARBA" id="ARBA00022801"/>
    </source>
</evidence>
<evidence type="ECO:0000256" key="3">
    <source>
        <dbReference type="ARBA" id="ARBA00022750"/>
    </source>
</evidence>